<dbReference type="InterPro" id="IPR021345">
    <property type="entry name" value="DUF2961"/>
</dbReference>
<reference evidence="1" key="1">
    <citation type="journal article" date="2014" name="Front. Microbiol.">
        <title>High frequency of phylogenetically diverse reductive dehalogenase-homologous genes in deep subseafloor sedimentary metagenomes.</title>
        <authorList>
            <person name="Kawai M."/>
            <person name="Futagami T."/>
            <person name="Toyoda A."/>
            <person name="Takaki Y."/>
            <person name="Nishi S."/>
            <person name="Hori S."/>
            <person name="Arai W."/>
            <person name="Tsubouchi T."/>
            <person name="Morono Y."/>
            <person name="Uchiyama I."/>
            <person name="Ito T."/>
            <person name="Fujiyama A."/>
            <person name="Inagaki F."/>
            <person name="Takami H."/>
        </authorList>
    </citation>
    <scope>NUCLEOTIDE SEQUENCE</scope>
    <source>
        <strain evidence="1">Expedition CK06-06</strain>
    </source>
</reference>
<accession>X0XLE0</accession>
<dbReference type="AlphaFoldDB" id="X0XLE0"/>
<dbReference type="EMBL" id="BARS01049737">
    <property type="protein sequence ID" value="GAG36157.1"/>
    <property type="molecule type" value="Genomic_DNA"/>
</dbReference>
<proteinExistence type="predicted"/>
<organism evidence="1">
    <name type="scientific">marine sediment metagenome</name>
    <dbReference type="NCBI Taxonomy" id="412755"/>
    <lineage>
        <taxon>unclassified sequences</taxon>
        <taxon>metagenomes</taxon>
        <taxon>ecological metagenomes</taxon>
    </lineage>
</organism>
<dbReference type="InterPro" id="IPR036439">
    <property type="entry name" value="Dockerin_dom_sf"/>
</dbReference>
<gene>
    <name evidence="1" type="ORF">S01H1_74343</name>
</gene>
<comment type="caution">
    <text evidence="1">The sequence shown here is derived from an EMBL/GenBank/DDBJ whole genome shotgun (WGS) entry which is preliminary data.</text>
</comment>
<evidence type="ECO:0000313" key="1">
    <source>
        <dbReference type="EMBL" id="GAG36157.1"/>
    </source>
</evidence>
<dbReference type="SUPFAM" id="SSF63446">
    <property type="entry name" value="Type I dockerin domain"/>
    <property type="match status" value="1"/>
</dbReference>
<sequence length="192" mass="21564">GCGHYVGNLLYVEQSNDSFAMLEGDEIITIDDDNILYGTGLEDAYNGGYYYNWTGSPPDEPEGPCPQSAIRPLHGILYVHSEQGSARADQYRWQIADCVPFSESIEVNIENKYASVGSQWTSVAFWYQLPNLSADFNCDCRVDWSDFGAFASHWLQDNCTAPNHCGGADLDDSGQVNWSDFSIFANDWLWER</sequence>
<evidence type="ECO:0008006" key="2">
    <source>
        <dbReference type="Google" id="ProtNLM"/>
    </source>
</evidence>
<dbReference type="PROSITE" id="PS00018">
    <property type="entry name" value="EF_HAND_1"/>
    <property type="match status" value="1"/>
</dbReference>
<feature type="non-terminal residue" evidence="1">
    <location>
        <position position="1"/>
    </location>
</feature>
<dbReference type="InterPro" id="IPR018247">
    <property type="entry name" value="EF_Hand_1_Ca_BS"/>
</dbReference>
<dbReference type="Gene3D" id="2.60.120.1390">
    <property type="match status" value="1"/>
</dbReference>
<dbReference type="GO" id="GO:0000272">
    <property type="term" value="P:polysaccharide catabolic process"/>
    <property type="evidence" value="ECO:0007669"/>
    <property type="project" value="InterPro"/>
</dbReference>
<name>X0XLE0_9ZZZZ</name>
<protein>
    <recommendedName>
        <fullName evidence="2">Dockerin domain-containing protein</fullName>
    </recommendedName>
</protein>
<dbReference type="Pfam" id="PF11175">
    <property type="entry name" value="DUF2961"/>
    <property type="match status" value="1"/>
</dbReference>